<proteinExistence type="predicted"/>
<name>A0A2G5CPT2_AQUCA</name>
<keyword evidence="3" id="KW-1185">Reference proteome</keyword>
<dbReference type="InterPro" id="IPR005174">
    <property type="entry name" value="KIB1-4_b-propeller"/>
</dbReference>
<dbReference type="EMBL" id="KZ305058">
    <property type="protein sequence ID" value="PIA33305.1"/>
    <property type="molecule type" value="Genomic_DNA"/>
</dbReference>
<dbReference type="PANTHER" id="PTHR47123:SF15">
    <property type="entry name" value="F-BOX PROTEIN SKIP23"/>
    <property type="match status" value="1"/>
</dbReference>
<dbReference type="Proteomes" id="UP000230069">
    <property type="component" value="Unassembled WGS sequence"/>
</dbReference>
<dbReference type="OrthoDB" id="638130at2759"/>
<dbReference type="InterPro" id="IPR051304">
    <property type="entry name" value="SCF_F-box_domain"/>
</dbReference>
<dbReference type="Pfam" id="PF03478">
    <property type="entry name" value="Beta-prop_KIB1-4"/>
    <property type="match status" value="1"/>
</dbReference>
<evidence type="ECO:0000313" key="2">
    <source>
        <dbReference type="EMBL" id="PIA33305.1"/>
    </source>
</evidence>
<feature type="domain" description="KIB1-4 beta-propeller" evidence="1">
    <location>
        <begin position="69"/>
        <end position="377"/>
    </location>
</feature>
<reference evidence="2 3" key="1">
    <citation type="submission" date="2017-09" db="EMBL/GenBank/DDBJ databases">
        <title>WGS assembly of Aquilegia coerulea Goldsmith.</title>
        <authorList>
            <person name="Hodges S."/>
            <person name="Kramer E."/>
            <person name="Nordborg M."/>
            <person name="Tomkins J."/>
            <person name="Borevitz J."/>
            <person name="Derieg N."/>
            <person name="Yan J."/>
            <person name="Mihaltcheva S."/>
            <person name="Hayes R.D."/>
            <person name="Rokhsar D."/>
        </authorList>
    </citation>
    <scope>NUCLEOTIDE SEQUENCE [LARGE SCALE GENOMIC DNA]</scope>
    <source>
        <strain evidence="3">cv. Goldsmith</strain>
    </source>
</reference>
<evidence type="ECO:0000259" key="1">
    <source>
        <dbReference type="Pfam" id="PF03478"/>
    </source>
</evidence>
<dbReference type="Gene3D" id="1.20.1280.50">
    <property type="match status" value="1"/>
</dbReference>
<evidence type="ECO:0000313" key="3">
    <source>
        <dbReference type="Proteomes" id="UP000230069"/>
    </source>
</evidence>
<dbReference type="STRING" id="218851.A0A2G5CPT2"/>
<protein>
    <recommendedName>
        <fullName evidence="1">KIB1-4 beta-propeller domain-containing protein</fullName>
    </recommendedName>
</protein>
<sequence length="409" mass="47378">MEERDWSQLPEDMLIQISNHFQTYRFESIRFRSVCQSWRKSSPPLPPALSLNPIILPMKKIYDDFGKLVETTVYLIRRPNKKKDFQSESEFESDRAWLIKVEEDKTPNVIHPLDVITRELIIPSPKTVPTGLSLLDFVVTGVCKEYLLVPKQKAKYMSKLRNDFLYLITSFNPVQKIVVSSSTCTANNKEDCVIMVLRSSESLCCFRYGADKWSDIAIDQDSSKSYFSDIIYYQRQFYFVENTGRTCVIDPYTLSTTLVANPIIHGYLEKKRLLESNGELFLVDIFVNEDGPTVRHQQDSFFQSFPIDCKVFRLDKQRKLWIEVQSLDDRVFFVSNNCSFSIPAMDFSGCKGNCILLLNYFFLSVADIFDHDIGIFDLDGHTFSKLLSPHSSYLQLFWPPPRWISAPAP</sequence>
<gene>
    <name evidence="2" type="ORF">AQUCO_04100017v1</name>
</gene>
<dbReference type="PANTHER" id="PTHR47123">
    <property type="entry name" value="F-BOX PROTEIN SKIP23"/>
    <property type="match status" value="1"/>
</dbReference>
<dbReference type="InParanoid" id="A0A2G5CPT2"/>
<accession>A0A2G5CPT2</accession>
<organism evidence="2 3">
    <name type="scientific">Aquilegia coerulea</name>
    <name type="common">Rocky mountain columbine</name>
    <dbReference type="NCBI Taxonomy" id="218851"/>
    <lineage>
        <taxon>Eukaryota</taxon>
        <taxon>Viridiplantae</taxon>
        <taxon>Streptophyta</taxon>
        <taxon>Embryophyta</taxon>
        <taxon>Tracheophyta</taxon>
        <taxon>Spermatophyta</taxon>
        <taxon>Magnoliopsida</taxon>
        <taxon>Ranunculales</taxon>
        <taxon>Ranunculaceae</taxon>
        <taxon>Thalictroideae</taxon>
        <taxon>Aquilegia</taxon>
    </lineage>
</organism>
<dbReference type="AlphaFoldDB" id="A0A2G5CPT2"/>